<comment type="caution">
    <text evidence="5">The sequence shown here is derived from an EMBL/GenBank/DDBJ whole genome shotgun (WGS) entry which is preliminary data.</text>
</comment>
<proteinExistence type="predicted"/>
<sequence>MSAGQNDLAPIFAHVEENRDAFIARLMDYVRHPSISAHNQGIGEVAAMLVEMLKGLGMDAETVPTKNHPMVLGRRDVSPDKPTVLLYGHYDVQPPDPLELWESPPFEPTIRNGRIYARGVGDNKGQHFAQLLAIESHLRVHGELPCNIIFLLEGEEEIGSPHIAEFVREHADRLKADLVVTSDGPLHESGLPVVTFGVRGVAGFELRSRTASRDVHSGNFGGVVPNAIWKLVHLLATMKNPEGEITIEGLTEPVIPATNRERDAVAKLPLDLDAIKADLGLAELDAPKDRGYFDRLMFHPTLTVNGFHGGYGGPGMKTVLPCEAFVKCDIRLVEPLTPAYVFEKVAAHVARHAPDVEFVPLNGMLPSKTSMDSPFAEPIRRAVVAARGVEPLLYPTVGGSLPDYVFTKILGLPAFVVPYANADEANHAPNENLEIERFIDGIRTGCALLAELGKLKTA</sequence>
<reference evidence="5 6" key="1">
    <citation type="submission" date="2020-02" db="EMBL/GenBank/DDBJ databases">
        <title>Genome sequence of the type strain CGMCC 1.15528 of Mesorhizobium zhangyense.</title>
        <authorList>
            <person name="Gao J."/>
            <person name="Sun J."/>
        </authorList>
    </citation>
    <scope>NUCLEOTIDE SEQUENCE [LARGE SCALE GENOMIC DNA]</scope>
    <source>
        <strain evidence="5 6">CGMCC 1.15528</strain>
    </source>
</reference>
<keyword evidence="3" id="KW-0378">Hydrolase</keyword>
<dbReference type="Gene3D" id="3.30.70.360">
    <property type="match status" value="1"/>
</dbReference>
<protein>
    <submittedName>
        <fullName evidence="5">M20 family dipeptidase</fullName>
    </submittedName>
</protein>
<gene>
    <name evidence="5" type="ORF">G6N74_10450</name>
</gene>
<dbReference type="PANTHER" id="PTHR43270:SF8">
    <property type="entry name" value="DI- AND TRIPEPTIDASE DUG2-RELATED"/>
    <property type="match status" value="1"/>
</dbReference>
<feature type="domain" description="Peptidase M20 dimerisation" evidence="4">
    <location>
        <begin position="197"/>
        <end position="355"/>
    </location>
</feature>
<dbReference type="NCBIfam" id="NF006579">
    <property type="entry name" value="PRK09104.1"/>
    <property type="match status" value="1"/>
</dbReference>
<dbReference type="PANTHER" id="PTHR43270">
    <property type="entry name" value="BETA-ALA-HIS DIPEPTIDASE"/>
    <property type="match status" value="1"/>
</dbReference>
<keyword evidence="6" id="KW-1185">Reference proteome</keyword>
<keyword evidence="2" id="KW-0479">Metal-binding</keyword>
<dbReference type="InterPro" id="IPR002933">
    <property type="entry name" value="Peptidase_M20"/>
</dbReference>
<dbReference type="SUPFAM" id="SSF53187">
    <property type="entry name" value="Zn-dependent exopeptidases"/>
    <property type="match status" value="1"/>
</dbReference>
<dbReference type="RefSeq" id="WP_165117016.1">
    <property type="nucleotide sequence ID" value="NZ_JAAKZG010000004.1"/>
</dbReference>
<dbReference type="InterPro" id="IPR051458">
    <property type="entry name" value="Cyt/Met_Dipeptidase"/>
</dbReference>
<name>A0A7C9VBQ4_9HYPH</name>
<evidence type="ECO:0000256" key="2">
    <source>
        <dbReference type="ARBA" id="ARBA00022723"/>
    </source>
</evidence>
<dbReference type="Pfam" id="PF01546">
    <property type="entry name" value="Peptidase_M20"/>
    <property type="match status" value="1"/>
</dbReference>
<evidence type="ECO:0000256" key="1">
    <source>
        <dbReference type="ARBA" id="ARBA00022670"/>
    </source>
</evidence>
<dbReference type="InterPro" id="IPR011650">
    <property type="entry name" value="Peptidase_M20_dimer"/>
</dbReference>
<dbReference type="Pfam" id="PF07687">
    <property type="entry name" value="M20_dimer"/>
    <property type="match status" value="1"/>
</dbReference>
<evidence type="ECO:0000313" key="5">
    <source>
        <dbReference type="EMBL" id="NGN41489.1"/>
    </source>
</evidence>
<evidence type="ECO:0000313" key="6">
    <source>
        <dbReference type="Proteomes" id="UP000481252"/>
    </source>
</evidence>
<dbReference type="EMBL" id="JAAKZG010000004">
    <property type="protein sequence ID" value="NGN41489.1"/>
    <property type="molecule type" value="Genomic_DNA"/>
</dbReference>
<dbReference type="GO" id="GO:0006508">
    <property type="term" value="P:proteolysis"/>
    <property type="evidence" value="ECO:0007669"/>
    <property type="project" value="UniProtKB-KW"/>
</dbReference>
<evidence type="ECO:0000259" key="4">
    <source>
        <dbReference type="Pfam" id="PF07687"/>
    </source>
</evidence>
<dbReference type="Proteomes" id="UP000481252">
    <property type="component" value="Unassembled WGS sequence"/>
</dbReference>
<dbReference type="Gene3D" id="3.40.630.10">
    <property type="entry name" value="Zn peptidases"/>
    <property type="match status" value="1"/>
</dbReference>
<organism evidence="5 6">
    <name type="scientific">Mesorhizobium zhangyense</name>
    <dbReference type="NCBI Taxonomy" id="1776730"/>
    <lineage>
        <taxon>Bacteria</taxon>
        <taxon>Pseudomonadati</taxon>
        <taxon>Pseudomonadota</taxon>
        <taxon>Alphaproteobacteria</taxon>
        <taxon>Hyphomicrobiales</taxon>
        <taxon>Phyllobacteriaceae</taxon>
        <taxon>Mesorhizobium</taxon>
    </lineage>
</organism>
<keyword evidence="1" id="KW-0645">Protease</keyword>
<dbReference type="GO" id="GO:0008233">
    <property type="term" value="F:peptidase activity"/>
    <property type="evidence" value="ECO:0007669"/>
    <property type="project" value="UniProtKB-KW"/>
</dbReference>
<accession>A0A7C9VBQ4</accession>
<evidence type="ECO:0000256" key="3">
    <source>
        <dbReference type="ARBA" id="ARBA00022801"/>
    </source>
</evidence>
<dbReference type="AlphaFoldDB" id="A0A7C9VBQ4"/>
<dbReference type="GO" id="GO:0046872">
    <property type="term" value="F:metal ion binding"/>
    <property type="evidence" value="ECO:0007669"/>
    <property type="project" value="UniProtKB-KW"/>
</dbReference>